<dbReference type="EMBL" id="WISB01000122">
    <property type="protein sequence ID" value="MQW71425.1"/>
    <property type="molecule type" value="Genomic_DNA"/>
</dbReference>
<evidence type="ECO:0008006" key="4">
    <source>
        <dbReference type="Google" id="ProtNLM"/>
    </source>
</evidence>
<feature type="region of interest" description="Disordered" evidence="1">
    <location>
        <begin position="78"/>
        <end position="210"/>
    </location>
</feature>
<reference evidence="3" key="1">
    <citation type="journal article" date="2013" name="Genome Biol.">
        <title>Comparative genomics of the core and accessory genomes of 48 Sinorhizobium strains comprising five genospecies.</title>
        <authorList>
            <person name="Sugawara M."/>
            <person name="Epstein B."/>
            <person name="Badgley B.D."/>
            <person name="Unno T."/>
            <person name="Xu L."/>
            <person name="Reese J."/>
            <person name="Gyaneshwar P."/>
            <person name="Denny R."/>
            <person name="Mudge J."/>
            <person name="Bharti A.K."/>
            <person name="Farmer A.D."/>
            <person name="May G.D."/>
            <person name="Woodward J.E."/>
            <person name="Medigue C."/>
            <person name="Vallenet D."/>
            <person name="Lajus A."/>
            <person name="Rouy Z."/>
            <person name="Martinez-Vaz B."/>
            <person name="Tiffin P."/>
            <person name="Young N.D."/>
            <person name="Sadowsky M.J."/>
        </authorList>
    </citation>
    <scope>NUCLEOTIDE SEQUENCE</scope>
    <source>
        <strain evidence="3">M1</strain>
    </source>
</reference>
<sequence length="210" mass="19666">MKRINRSIFRTFFILSTATIGAVVVTTDADAVQRQRMTARQCSPLSEANFAACCVAINRSKILTPAQIKMCPPLTTATIGVGTGRHDRSDSTASGPMRGGGKSGTSRGSAGTVGSGGGGGGGGGSGGGGDNGGGGGGGDNGGGGGGADNGGGGGGDNGGGGQDPGKGGQDGGKGGQDGGKGGQDGGKGHQDNGKGGKDGKGKGGKDKGDK</sequence>
<comment type="caution">
    <text evidence="3">The sequence shown here is derived from an EMBL/GenBank/DDBJ whole genome shotgun (WGS) entry which is preliminary data.</text>
</comment>
<feature type="compositionally biased region" description="Basic and acidic residues" evidence="1">
    <location>
        <begin position="186"/>
        <end position="210"/>
    </location>
</feature>
<feature type="signal peptide" evidence="2">
    <location>
        <begin position="1"/>
        <end position="22"/>
    </location>
</feature>
<gene>
    <name evidence="3" type="ORF">GHJ91_20305</name>
</gene>
<feature type="chain" id="PRO_5026137073" description="Glycine-rich protein" evidence="2">
    <location>
        <begin position="23"/>
        <end position="210"/>
    </location>
</feature>
<protein>
    <recommendedName>
        <fullName evidence="4">Glycine-rich protein</fullName>
    </recommendedName>
</protein>
<dbReference type="AlphaFoldDB" id="A0A6G1WP74"/>
<organism evidence="3">
    <name type="scientific">Sinorhizobium medicae</name>
    <dbReference type="NCBI Taxonomy" id="110321"/>
    <lineage>
        <taxon>Bacteria</taxon>
        <taxon>Pseudomonadati</taxon>
        <taxon>Pseudomonadota</taxon>
        <taxon>Alphaproteobacteria</taxon>
        <taxon>Hyphomicrobiales</taxon>
        <taxon>Rhizobiaceae</taxon>
        <taxon>Sinorhizobium/Ensifer group</taxon>
        <taxon>Sinorhizobium</taxon>
    </lineage>
</organism>
<evidence type="ECO:0000256" key="1">
    <source>
        <dbReference type="SAM" id="MobiDB-lite"/>
    </source>
</evidence>
<evidence type="ECO:0000256" key="2">
    <source>
        <dbReference type="SAM" id="SignalP"/>
    </source>
</evidence>
<evidence type="ECO:0000313" key="3">
    <source>
        <dbReference type="EMBL" id="MQW71425.1"/>
    </source>
</evidence>
<name>A0A6G1WP74_9HYPH</name>
<feature type="compositionally biased region" description="Gly residues" evidence="1">
    <location>
        <begin position="111"/>
        <end position="185"/>
    </location>
</feature>
<proteinExistence type="predicted"/>
<accession>A0A6G1WP74</accession>
<dbReference type="RefSeq" id="WP_153413324.1">
    <property type="nucleotide sequence ID" value="NZ_WISB01000122.1"/>
</dbReference>
<keyword evidence="2" id="KW-0732">Signal</keyword>